<evidence type="ECO:0000259" key="1">
    <source>
        <dbReference type="Pfam" id="PF07727"/>
    </source>
</evidence>
<evidence type="ECO:0000313" key="3">
    <source>
        <dbReference type="Proteomes" id="UP000619265"/>
    </source>
</evidence>
<feature type="domain" description="Reverse transcriptase Ty1/copia-type" evidence="1">
    <location>
        <begin position="5"/>
        <end position="107"/>
    </location>
</feature>
<dbReference type="SUPFAM" id="SSF56672">
    <property type="entry name" value="DNA/RNA polymerases"/>
    <property type="match status" value="1"/>
</dbReference>
<dbReference type="InterPro" id="IPR013103">
    <property type="entry name" value="RVT_2"/>
</dbReference>
<dbReference type="PANTHER" id="PTHR11439:SF517">
    <property type="entry name" value="CYSTEINE-RICH RLK (RECEPTOR-LIKE PROTEIN KINASE) 8"/>
    <property type="match status" value="1"/>
</dbReference>
<comment type="caution">
    <text evidence="2">The sequence shown here is derived from an EMBL/GenBank/DDBJ whole genome shotgun (WGS) entry which is preliminary data.</text>
</comment>
<reference evidence="2" key="1">
    <citation type="submission" date="2015-10" db="EMBL/GenBank/DDBJ databases">
        <authorList>
            <person name="Martinez-Garcia P.J."/>
            <person name="Crepeau M.W."/>
            <person name="Puiu D."/>
            <person name="Gonzalez-Ibeas D."/>
            <person name="Whalen J."/>
            <person name="Stevens K."/>
            <person name="Paul R."/>
            <person name="Butterfield T."/>
            <person name="Britton M."/>
            <person name="Reagan R."/>
            <person name="Chakraborty S."/>
            <person name="Walawage S.L."/>
            <person name="Vasquez-Gross H.A."/>
            <person name="Cardeno C."/>
            <person name="Famula R."/>
            <person name="Pratt K."/>
            <person name="Kuruganti S."/>
            <person name="Aradhya M.K."/>
            <person name="Leslie C.A."/>
            <person name="Dandekar A.M."/>
            <person name="Salzberg S.L."/>
            <person name="Wegrzyn J.L."/>
            <person name="Langley C.H."/>
            <person name="Neale D.B."/>
        </authorList>
    </citation>
    <scope>NUCLEOTIDE SEQUENCE</scope>
    <source>
        <tissue evidence="2">Leaves</tissue>
    </source>
</reference>
<dbReference type="Gramene" id="Jr07_05260_p1">
    <property type="protein sequence ID" value="cds.Jr07_05260_p1"/>
    <property type="gene ID" value="Jr07_05260"/>
</dbReference>
<feature type="non-terminal residue" evidence="2">
    <location>
        <position position="1"/>
    </location>
</feature>
<dbReference type="CDD" id="cd09272">
    <property type="entry name" value="RNase_HI_RT_Ty1"/>
    <property type="match status" value="1"/>
</dbReference>
<feature type="non-terminal residue" evidence="2">
    <location>
        <position position="253"/>
    </location>
</feature>
<dbReference type="Proteomes" id="UP000619265">
    <property type="component" value="Unassembled WGS sequence"/>
</dbReference>
<protein>
    <recommendedName>
        <fullName evidence="1">Reverse transcriptase Ty1/copia-type domain-containing protein</fullName>
    </recommendedName>
</protein>
<dbReference type="Pfam" id="PF07727">
    <property type="entry name" value="RVT_2"/>
    <property type="match status" value="1"/>
</dbReference>
<gene>
    <name evidence="2" type="ORF">F2P56_014231</name>
</gene>
<sequence>DKYFQGNGFTKCPHEYALYAKVRESGDILLVCIYVDDLIFTGSNSSMFGEFKKAMMREFEMTDIGLMSYYLGIEIKQMEDGIFISQEGFAKEILKRFKMEDCQSVSTLVECGAKLSKHKDGEKVDPTTFKSLVGSLRYLTCTRPDMLYGVGLVSRYMESPSTMHFKAAKRILRYLKGTIDYGLLYSFSNEFKLVGYSDSDWAGDLDDRKSTTDFVFYLGNTAFTWSSKKQPIVTLSTCEAEYVAATSCVCHAI</sequence>
<name>A0A833XCY6_JUGRE</name>
<dbReference type="EMBL" id="LIHL02000007">
    <property type="protein sequence ID" value="KAF5464126.1"/>
    <property type="molecule type" value="Genomic_DNA"/>
</dbReference>
<reference evidence="2" key="2">
    <citation type="submission" date="2020-03" db="EMBL/GenBank/DDBJ databases">
        <title>Walnut 2.0.</title>
        <authorList>
            <person name="Marrano A."/>
            <person name="Britton M."/>
            <person name="Zimin A.V."/>
            <person name="Zaini P.A."/>
            <person name="Workman R."/>
            <person name="Puiu D."/>
            <person name="Bianco L."/>
            <person name="Allen B.J."/>
            <person name="Troggio M."/>
            <person name="Leslie C.A."/>
            <person name="Timp W."/>
            <person name="Dendekar A."/>
            <person name="Salzberg S.L."/>
            <person name="Neale D.B."/>
        </authorList>
    </citation>
    <scope>NUCLEOTIDE SEQUENCE</scope>
    <source>
        <tissue evidence="2">Leaves</tissue>
    </source>
</reference>
<proteinExistence type="predicted"/>
<accession>A0A833XCY6</accession>
<dbReference type="PANTHER" id="PTHR11439">
    <property type="entry name" value="GAG-POL-RELATED RETROTRANSPOSON"/>
    <property type="match status" value="1"/>
</dbReference>
<evidence type="ECO:0000313" key="2">
    <source>
        <dbReference type="EMBL" id="KAF5464126.1"/>
    </source>
</evidence>
<dbReference type="AlphaFoldDB" id="A0A833XCY6"/>
<organism evidence="2 3">
    <name type="scientific">Juglans regia</name>
    <name type="common">English walnut</name>
    <dbReference type="NCBI Taxonomy" id="51240"/>
    <lineage>
        <taxon>Eukaryota</taxon>
        <taxon>Viridiplantae</taxon>
        <taxon>Streptophyta</taxon>
        <taxon>Embryophyta</taxon>
        <taxon>Tracheophyta</taxon>
        <taxon>Spermatophyta</taxon>
        <taxon>Magnoliopsida</taxon>
        <taxon>eudicotyledons</taxon>
        <taxon>Gunneridae</taxon>
        <taxon>Pentapetalae</taxon>
        <taxon>rosids</taxon>
        <taxon>fabids</taxon>
        <taxon>Fagales</taxon>
        <taxon>Juglandaceae</taxon>
        <taxon>Juglans</taxon>
    </lineage>
</organism>
<dbReference type="InterPro" id="IPR043502">
    <property type="entry name" value="DNA/RNA_pol_sf"/>
</dbReference>